<dbReference type="PANTHER" id="PTHR36100:SF1">
    <property type="entry name" value="BUD SITE SELECTION PROTEIN 4"/>
    <property type="match status" value="1"/>
</dbReference>
<dbReference type="PANTHER" id="PTHR36100">
    <property type="entry name" value="BUD SITE SELECTION PROTEIN 4"/>
    <property type="match status" value="1"/>
</dbReference>
<dbReference type="Gene3D" id="2.30.29.30">
    <property type="entry name" value="Pleckstrin-homology domain (PH domain)/Phosphotyrosine-binding domain (PTB)"/>
    <property type="match status" value="1"/>
</dbReference>
<protein>
    <recommendedName>
        <fullName evidence="4">PH domain-containing protein</fullName>
    </recommendedName>
</protein>
<evidence type="ECO:0000259" key="4">
    <source>
        <dbReference type="PROSITE" id="PS50003"/>
    </source>
</evidence>
<dbReference type="GO" id="GO:0000142">
    <property type="term" value="C:cellular bud neck contractile ring"/>
    <property type="evidence" value="ECO:0007669"/>
    <property type="project" value="TreeGrafter"/>
</dbReference>
<evidence type="ECO:0000313" key="5">
    <source>
        <dbReference type="EMBL" id="ODQ80574.1"/>
    </source>
</evidence>
<dbReference type="CDD" id="cd13278">
    <property type="entry name" value="PH_Bud4"/>
    <property type="match status" value="1"/>
</dbReference>
<dbReference type="InterPro" id="IPR052007">
    <property type="entry name" value="Bud4"/>
</dbReference>
<dbReference type="Pfam" id="PF00169">
    <property type="entry name" value="PH"/>
    <property type="match status" value="1"/>
</dbReference>
<dbReference type="PROSITE" id="PS50003">
    <property type="entry name" value="PH_DOMAIN"/>
    <property type="match status" value="1"/>
</dbReference>
<evidence type="ECO:0000256" key="1">
    <source>
        <dbReference type="ARBA" id="ARBA00022618"/>
    </source>
</evidence>
<feature type="compositionally biased region" description="Basic and acidic residues" evidence="3">
    <location>
        <begin position="147"/>
        <end position="156"/>
    </location>
</feature>
<feature type="compositionally biased region" description="Low complexity" evidence="3">
    <location>
        <begin position="740"/>
        <end position="753"/>
    </location>
</feature>
<reference evidence="6" key="1">
    <citation type="submission" date="2016-05" db="EMBL/GenBank/DDBJ databases">
        <title>Comparative genomics of biotechnologically important yeasts.</title>
        <authorList>
            <consortium name="DOE Joint Genome Institute"/>
            <person name="Riley R."/>
            <person name="Haridas S."/>
            <person name="Wolfe K.H."/>
            <person name="Lopes M.R."/>
            <person name="Hittinger C.T."/>
            <person name="Goker M."/>
            <person name="Salamov A."/>
            <person name="Wisecaver J."/>
            <person name="Long T.M."/>
            <person name="Aerts A.L."/>
            <person name="Barry K."/>
            <person name="Choi C."/>
            <person name="Clum A."/>
            <person name="Coughlan A.Y."/>
            <person name="Deshpande S."/>
            <person name="Douglass A.P."/>
            <person name="Hanson S.J."/>
            <person name="Klenk H.-P."/>
            <person name="Labutti K."/>
            <person name="Lapidus A."/>
            <person name="Lindquist E."/>
            <person name="Lipzen A."/>
            <person name="Meier-Kolthoff J.P."/>
            <person name="Ohm R.A."/>
            <person name="Otillar R.P."/>
            <person name="Pangilinan J."/>
            <person name="Peng Y."/>
            <person name="Rokas A."/>
            <person name="Rosa C.A."/>
            <person name="Scheuner C."/>
            <person name="Sibirny A.A."/>
            <person name="Slot J.C."/>
            <person name="Stielow J.B."/>
            <person name="Sun H."/>
            <person name="Kurtzman C.P."/>
            <person name="Blackwell M."/>
            <person name="Grigoriev I.V."/>
            <person name="Jeffries T.W."/>
        </authorList>
    </citation>
    <scope>NUCLEOTIDE SEQUENCE [LARGE SCALE GENOMIC DNA]</scope>
    <source>
        <strain evidence="6">NRRL Y-12698</strain>
    </source>
</reference>
<feature type="compositionally biased region" description="Polar residues" evidence="3">
    <location>
        <begin position="220"/>
        <end position="230"/>
    </location>
</feature>
<proteinExistence type="predicted"/>
<keyword evidence="1" id="KW-0132">Cell division</keyword>
<dbReference type="SMART" id="SM00233">
    <property type="entry name" value="PH"/>
    <property type="match status" value="1"/>
</dbReference>
<keyword evidence="2" id="KW-0131">Cell cycle</keyword>
<feature type="region of interest" description="Disordered" evidence="3">
    <location>
        <begin position="116"/>
        <end position="181"/>
    </location>
</feature>
<dbReference type="GO" id="GO:0005525">
    <property type="term" value="F:GTP binding"/>
    <property type="evidence" value="ECO:0007669"/>
    <property type="project" value="TreeGrafter"/>
</dbReference>
<dbReference type="InterPro" id="IPR001849">
    <property type="entry name" value="PH_domain"/>
</dbReference>
<evidence type="ECO:0000256" key="3">
    <source>
        <dbReference type="SAM" id="MobiDB-lite"/>
    </source>
</evidence>
<keyword evidence="6" id="KW-1185">Reference proteome</keyword>
<dbReference type="OrthoDB" id="2123378at2759"/>
<dbReference type="RefSeq" id="XP_018985902.1">
    <property type="nucleotide sequence ID" value="XM_019128488.1"/>
</dbReference>
<organism evidence="5 6">
    <name type="scientific">Babjeviella inositovora NRRL Y-12698</name>
    <dbReference type="NCBI Taxonomy" id="984486"/>
    <lineage>
        <taxon>Eukaryota</taxon>
        <taxon>Fungi</taxon>
        <taxon>Dikarya</taxon>
        <taxon>Ascomycota</taxon>
        <taxon>Saccharomycotina</taxon>
        <taxon>Pichiomycetes</taxon>
        <taxon>Serinales incertae sedis</taxon>
        <taxon>Babjeviella</taxon>
    </lineage>
</organism>
<feature type="compositionally biased region" description="Pro residues" evidence="3">
    <location>
        <begin position="728"/>
        <end position="739"/>
    </location>
</feature>
<dbReference type="GO" id="GO:0097271">
    <property type="term" value="P:protein localization to bud neck"/>
    <property type="evidence" value="ECO:0007669"/>
    <property type="project" value="TreeGrafter"/>
</dbReference>
<feature type="region of interest" description="Disordered" evidence="3">
    <location>
        <begin position="718"/>
        <end position="753"/>
    </location>
</feature>
<dbReference type="EMBL" id="KV454429">
    <property type="protein sequence ID" value="ODQ80574.1"/>
    <property type="molecule type" value="Genomic_DNA"/>
</dbReference>
<feature type="region of interest" description="Disordered" evidence="3">
    <location>
        <begin position="1282"/>
        <end position="1301"/>
    </location>
</feature>
<gene>
    <name evidence="5" type="ORF">BABINDRAFT_160836</name>
</gene>
<accession>A0A1E3QSU2</accession>
<feature type="domain" description="PH" evidence="4">
    <location>
        <begin position="1557"/>
        <end position="1666"/>
    </location>
</feature>
<dbReference type="GeneID" id="30146341"/>
<dbReference type="Proteomes" id="UP000094336">
    <property type="component" value="Unassembled WGS sequence"/>
</dbReference>
<dbReference type="STRING" id="984486.A0A1E3QSU2"/>
<evidence type="ECO:0000313" key="6">
    <source>
        <dbReference type="Proteomes" id="UP000094336"/>
    </source>
</evidence>
<evidence type="ECO:0000256" key="2">
    <source>
        <dbReference type="ARBA" id="ARBA00023306"/>
    </source>
</evidence>
<sequence length="1686" mass="187660">MSSVMVKAESHGSISNIFKHENESVDLLLREIHLDSPNNNLHNFNLLDSQASDSDECNNSREVQPLQFTKPKPAFDSESIFYVKTGNEPSERLSRLNSAVRGPRALVLNANTVLHPGTLDCIPPRSPNRASSRLEDDDLSSQGPERIPARSPERKPSGPRPDISEPLPGTSKVSSEASKLLPSVSVHSELAASPKLSDLEGEPADPPFGEPISIDPSSYEEATSADSSETLADKSPSRSPSKSILKSSISFSPSKKSVVFEQSPPEVMEYEHYETTRSDSGSEAFIHDSEAFRHEDLDAQLRLIERENPITSPAWNHVHHPELDFDYTNEIGDVTENTDMGSPPPLPVRKSSLPDACDVSQALLQVKSESDDELIKQEEDNFLFKQDFIKQESGNSDFIKRENDFIKHENDENNVAKRAEYAFQSTPKQEYDVAEEVIKMKSVMTLEDKLSALQVSNVGGSFNDLLENNIRGLSPDRGPPSPRVAKSYYNDLLLDGMKKDLKFRSESQLDLARHLEKEEGSVPDLLLNFESAASSVPPKMFQRITSGTSRASSMSSVQSLKELERVLITKNNVFLSKPVVLKDNNKGISPENIDTSFDFGRVYENPSVSGSEEFQDSFEYVRELSPEDYHSLSPPPEIYRTLSPERPTATNSPISQGPEIKSFKEKLASFEQTKNNKVPAPVLQKKAVKSHLNDDSRDVLGPKKHAIVIGFPKSWPQSGIPSVVPSAPSRPPSIPPPSLASPSVSSPSRASPSVLPFLSSSIPPSVPLPEASVPARDVSGMLFPDSHDADQEDNEEVTNPVYDSMLTSEFDSSAQSVLHHPETEDSYDVSTASVVSISVISVPDTSTSAIPVSDASISALAPGKALAPASASTILPSGNTSVDDFNELSKLHFLSGEDSEEVTTRAKSDSLRPLGPAVDTDFLSIWRSNPIPAAAPRFKNLNVVVPTKLQPLTAPKEVNLVRRSRVLLKQEYDLAMDTFISVLPRGAVLPDISLDSDWGSQMRTWSKSERLVELDSSYISSRKVRRTSSAVRRSVIVPPRHTTPLKIKGSPWKPFSPYREGGMTVRGSGMKTLPSMNSEDVKRILESKKQFTTDEYVKYKDSEMNRHISVKRAPNVTYDEHCASYVDDTSMDYSYGDIIANSSMLYPHIASELARSPSKPKQEVFPNEWNFDFDTEFESIWNRGNQEVSAPSLRLSQKESRGILDKPMPKERVVSTGTDMDIYKEFLDLPSPVTDHFSIPLAIKSNNPFRGPALGLKSPSLDNHGPQKKANPWISAQPFHDTLNDNTMNETSDASVSTEERRKTARSHIEVLGTEPQEIVAQEAKASGAAVEPQASEGSENVERGRLFFRIEGLKNLQLPEIAKHDGTFSVVLDNGIHCIKTPEYKLGAQSAVGQEFELVVGDNLEFILTLKARYEKFRLPLVEVKETVQVKLKHRLSRMMGGKDTMIVTKLVEKKVHDPWLEKIATDGSFARCYIDFEQYEKKVTGKVSTFDITCFNEWETIKNPMSGENLCREPYRIGQLEVKMLYLPRSSPSEVLPSSIKDAIESLRFVKEGVDIRHEGYLYQEGGDCDSWKRRYFKLSGTELIALNEKSKKPRAKINLQKALDVVWVGKANVDTTTVRNFSDMLLVDNCFKLKFNNGEVIDFGADNPEEWREWTGVLEKIVSKNLFRRQSWVKLMQQDQKPE</sequence>
<dbReference type="SUPFAM" id="SSF50729">
    <property type="entry name" value="PH domain-like"/>
    <property type="match status" value="1"/>
</dbReference>
<feature type="compositionally biased region" description="Low complexity" evidence="3">
    <location>
        <begin position="237"/>
        <end position="257"/>
    </location>
</feature>
<dbReference type="GO" id="GO:0007120">
    <property type="term" value="P:axial cellular bud site selection"/>
    <property type="evidence" value="ECO:0007669"/>
    <property type="project" value="TreeGrafter"/>
</dbReference>
<feature type="region of interest" description="Disordered" evidence="3">
    <location>
        <begin position="195"/>
        <end position="263"/>
    </location>
</feature>
<dbReference type="InterPro" id="IPR011993">
    <property type="entry name" value="PH-like_dom_sf"/>
</dbReference>
<feature type="compositionally biased region" description="Polar residues" evidence="3">
    <location>
        <begin position="1284"/>
        <end position="1297"/>
    </location>
</feature>
<name>A0A1E3QSU2_9ASCO</name>